<dbReference type="GO" id="GO:0007189">
    <property type="term" value="P:adenylate cyclase-activating G protein-coupled receptor signaling pathway"/>
    <property type="evidence" value="ECO:0007669"/>
    <property type="project" value="TreeGrafter"/>
</dbReference>
<evidence type="ECO:0000313" key="10">
    <source>
        <dbReference type="Proteomes" id="UP001497497"/>
    </source>
</evidence>
<feature type="transmembrane region" description="Helical" evidence="6">
    <location>
        <begin position="175"/>
        <end position="198"/>
    </location>
</feature>
<dbReference type="PRINTS" id="PR00249">
    <property type="entry name" value="GPCRSECRETIN"/>
</dbReference>
<gene>
    <name evidence="9" type="ORF">GSLYS_00006197001</name>
</gene>
<dbReference type="GO" id="GO:0007166">
    <property type="term" value="P:cell surface receptor signaling pathway"/>
    <property type="evidence" value="ECO:0007669"/>
    <property type="project" value="InterPro"/>
</dbReference>
<evidence type="ECO:0000256" key="3">
    <source>
        <dbReference type="ARBA" id="ARBA00022989"/>
    </source>
</evidence>
<dbReference type="InterPro" id="IPR017981">
    <property type="entry name" value="GPCR_2-like_7TM"/>
</dbReference>
<feature type="transmembrane region" description="Helical" evidence="6">
    <location>
        <begin position="79"/>
        <end position="100"/>
    </location>
</feature>
<dbReference type="Pfam" id="PF01825">
    <property type="entry name" value="GPS"/>
    <property type="match status" value="1"/>
</dbReference>
<dbReference type="Gene3D" id="1.20.1070.10">
    <property type="entry name" value="Rhodopsin 7-helix transmembrane proteins"/>
    <property type="match status" value="1"/>
</dbReference>
<dbReference type="SMART" id="SM00303">
    <property type="entry name" value="GPS"/>
    <property type="match status" value="1"/>
</dbReference>
<evidence type="ECO:0000256" key="6">
    <source>
        <dbReference type="SAM" id="Phobius"/>
    </source>
</evidence>
<protein>
    <submittedName>
        <fullName evidence="9">Uncharacterized protein</fullName>
    </submittedName>
</protein>
<evidence type="ECO:0000256" key="5">
    <source>
        <dbReference type="ARBA" id="ARBA00023157"/>
    </source>
</evidence>
<feature type="domain" description="GAIN-B" evidence="7">
    <location>
        <begin position="1"/>
        <end position="67"/>
    </location>
</feature>
<comment type="subcellular location">
    <subcellularLocation>
        <location evidence="1">Membrane</location>
        <topology evidence="1">Multi-pass membrane protein</topology>
    </subcellularLocation>
</comment>
<dbReference type="GO" id="GO:0004930">
    <property type="term" value="F:G protein-coupled receptor activity"/>
    <property type="evidence" value="ECO:0007669"/>
    <property type="project" value="InterPro"/>
</dbReference>
<dbReference type="PROSITE" id="PS50221">
    <property type="entry name" value="GAIN_B"/>
    <property type="match status" value="1"/>
</dbReference>
<reference evidence="9 10" key="1">
    <citation type="submission" date="2024-04" db="EMBL/GenBank/DDBJ databases">
        <authorList>
            <consortium name="Genoscope - CEA"/>
            <person name="William W."/>
        </authorList>
    </citation>
    <scope>NUCLEOTIDE SEQUENCE [LARGE SCALE GENOMIC DNA]</scope>
</reference>
<dbReference type="AlphaFoldDB" id="A0AAV2HE85"/>
<evidence type="ECO:0000256" key="4">
    <source>
        <dbReference type="ARBA" id="ARBA00023136"/>
    </source>
</evidence>
<dbReference type="Proteomes" id="UP001497497">
    <property type="component" value="Unassembled WGS sequence"/>
</dbReference>
<dbReference type="GO" id="GO:0005886">
    <property type="term" value="C:plasma membrane"/>
    <property type="evidence" value="ECO:0007669"/>
    <property type="project" value="TreeGrafter"/>
</dbReference>
<feature type="domain" description="G-protein coupled receptors family 2 profile 2" evidence="8">
    <location>
        <begin position="73"/>
        <end position="258"/>
    </location>
</feature>
<dbReference type="InterPro" id="IPR000203">
    <property type="entry name" value="GPS"/>
</dbReference>
<proteinExistence type="predicted"/>
<name>A0AAV2HE85_LYMST</name>
<evidence type="ECO:0000256" key="2">
    <source>
        <dbReference type="ARBA" id="ARBA00022692"/>
    </source>
</evidence>
<evidence type="ECO:0000256" key="1">
    <source>
        <dbReference type="ARBA" id="ARBA00004141"/>
    </source>
</evidence>
<dbReference type="InterPro" id="IPR000832">
    <property type="entry name" value="GPCR_2_secretin-like"/>
</dbReference>
<dbReference type="PANTHER" id="PTHR12011">
    <property type="entry name" value="ADHESION G-PROTEIN COUPLED RECEPTOR"/>
    <property type="match status" value="1"/>
</dbReference>
<keyword evidence="4 6" id="KW-0472">Membrane</keyword>
<feature type="transmembrane region" description="Helical" evidence="6">
    <location>
        <begin position="218"/>
        <end position="239"/>
    </location>
</feature>
<dbReference type="InterPro" id="IPR057244">
    <property type="entry name" value="GAIN_B"/>
</dbReference>
<evidence type="ECO:0000259" key="7">
    <source>
        <dbReference type="PROSITE" id="PS50221"/>
    </source>
</evidence>
<evidence type="ECO:0000313" key="9">
    <source>
        <dbReference type="EMBL" id="CAL1532118.1"/>
    </source>
</evidence>
<dbReference type="Pfam" id="PF00002">
    <property type="entry name" value="7tm_2"/>
    <property type="match status" value="1"/>
</dbReference>
<dbReference type="PROSITE" id="PS50261">
    <property type="entry name" value="G_PROTEIN_RECEP_F2_4"/>
    <property type="match status" value="1"/>
</dbReference>
<organism evidence="9 10">
    <name type="scientific">Lymnaea stagnalis</name>
    <name type="common">Great pond snail</name>
    <name type="synonym">Helix stagnalis</name>
    <dbReference type="NCBI Taxonomy" id="6523"/>
    <lineage>
        <taxon>Eukaryota</taxon>
        <taxon>Metazoa</taxon>
        <taxon>Spiralia</taxon>
        <taxon>Lophotrochozoa</taxon>
        <taxon>Mollusca</taxon>
        <taxon>Gastropoda</taxon>
        <taxon>Heterobranchia</taxon>
        <taxon>Euthyneura</taxon>
        <taxon>Panpulmonata</taxon>
        <taxon>Hygrophila</taxon>
        <taxon>Lymnaeoidea</taxon>
        <taxon>Lymnaeidae</taxon>
        <taxon>Lymnaea</taxon>
    </lineage>
</organism>
<dbReference type="PANTHER" id="PTHR12011:SF471">
    <property type="entry name" value="G-PROTEIN COUPLED RECEPTORS FAMILY 2 PROFILE 2 DOMAIN-CONTAINING PROTEIN"/>
    <property type="match status" value="1"/>
</dbReference>
<evidence type="ECO:0000259" key="8">
    <source>
        <dbReference type="PROSITE" id="PS50261"/>
    </source>
</evidence>
<feature type="non-terminal residue" evidence="9">
    <location>
        <position position="1"/>
    </location>
</feature>
<dbReference type="EMBL" id="CAXITT010000106">
    <property type="protein sequence ID" value="CAL1532118.1"/>
    <property type="molecule type" value="Genomic_DNA"/>
</dbReference>
<comment type="caution">
    <text evidence="9">The sequence shown here is derived from an EMBL/GenBank/DDBJ whole genome shotgun (WGS) entry which is preliminary data.</text>
</comment>
<keyword evidence="2 6" id="KW-0812">Transmembrane</keyword>
<sequence>NNKVEITFKNLMTQGYEIRCEVLVHERNTLLWTDKDCITSTEGDTSVRCVCSHLSVFSILMSLHPAHTTDTRLVKLTKVGLSISVVCLSIALGVFVYVFKSMNVDKAVIHICLCCSLLISSLIFLLGIEATNHKLLCKAVAASLQYFLLAAQFSMMAEGFQLLSLIIFPFRTKSNWTFLVPVIFGTPLLVLIISMAVASDGFGTSEVCWIANDKGLKWAFVGPVIGVVSFNAIVLLIVLKTIVGMDKVRAADTKAKIK</sequence>
<keyword evidence="3 6" id="KW-1133">Transmembrane helix</keyword>
<accession>A0AAV2HE85</accession>
<feature type="transmembrane region" description="Helical" evidence="6">
    <location>
        <begin position="107"/>
        <end position="126"/>
    </location>
</feature>
<keyword evidence="10" id="KW-1185">Reference proteome</keyword>
<keyword evidence="5" id="KW-1015">Disulfide bond</keyword>
<feature type="transmembrane region" description="Helical" evidence="6">
    <location>
        <begin position="146"/>
        <end position="168"/>
    </location>
</feature>